<proteinExistence type="predicted"/>
<organism evidence="1 2">
    <name type="scientific">Araneus ventricosus</name>
    <name type="common">Orbweaver spider</name>
    <name type="synonym">Epeira ventricosa</name>
    <dbReference type="NCBI Taxonomy" id="182803"/>
    <lineage>
        <taxon>Eukaryota</taxon>
        <taxon>Metazoa</taxon>
        <taxon>Ecdysozoa</taxon>
        <taxon>Arthropoda</taxon>
        <taxon>Chelicerata</taxon>
        <taxon>Arachnida</taxon>
        <taxon>Araneae</taxon>
        <taxon>Araneomorphae</taxon>
        <taxon>Entelegynae</taxon>
        <taxon>Araneoidea</taxon>
        <taxon>Araneidae</taxon>
        <taxon>Araneus</taxon>
    </lineage>
</organism>
<dbReference type="EMBL" id="BGPR01097118">
    <property type="protein sequence ID" value="GBM44371.1"/>
    <property type="molecule type" value="Genomic_DNA"/>
</dbReference>
<comment type="caution">
    <text evidence="1">The sequence shown here is derived from an EMBL/GenBank/DDBJ whole genome shotgun (WGS) entry which is preliminary data.</text>
</comment>
<evidence type="ECO:0000313" key="2">
    <source>
        <dbReference type="Proteomes" id="UP000499080"/>
    </source>
</evidence>
<reference evidence="1 2" key="1">
    <citation type="journal article" date="2019" name="Sci. Rep.">
        <title>Orb-weaving spider Araneus ventricosus genome elucidates the spidroin gene catalogue.</title>
        <authorList>
            <person name="Kono N."/>
            <person name="Nakamura H."/>
            <person name="Ohtoshi R."/>
            <person name="Moran D.A.P."/>
            <person name="Shinohara A."/>
            <person name="Yoshida Y."/>
            <person name="Fujiwara M."/>
            <person name="Mori M."/>
            <person name="Tomita M."/>
            <person name="Arakawa K."/>
        </authorList>
    </citation>
    <scope>NUCLEOTIDE SEQUENCE [LARGE SCALE GENOMIC DNA]</scope>
</reference>
<keyword evidence="2" id="KW-1185">Reference proteome</keyword>
<dbReference type="AlphaFoldDB" id="A0A4Y2FT90"/>
<feature type="non-terminal residue" evidence="1">
    <location>
        <position position="39"/>
    </location>
</feature>
<protein>
    <submittedName>
        <fullName evidence="1">Uncharacterized protein</fullName>
    </submittedName>
</protein>
<dbReference type="Proteomes" id="UP000499080">
    <property type="component" value="Unassembled WGS sequence"/>
</dbReference>
<gene>
    <name evidence="1" type="ORF">AVEN_79760_1</name>
</gene>
<accession>A0A4Y2FT90</accession>
<evidence type="ECO:0000313" key="1">
    <source>
        <dbReference type="EMBL" id="GBM44371.1"/>
    </source>
</evidence>
<sequence>MALKNWSGKASEENERGLISWGFITEEPHLVMLPSDEDE</sequence>
<name>A0A4Y2FT90_ARAVE</name>